<comment type="similarity">
    <text evidence="8 9">Belongs to the TonB-dependent receptor family.</text>
</comment>
<dbReference type="InterPro" id="IPR036942">
    <property type="entry name" value="Beta-barrel_TonB_sf"/>
</dbReference>
<keyword evidence="5 9" id="KW-0798">TonB box</keyword>
<feature type="domain" description="TonB-dependent receptor plug" evidence="12">
    <location>
        <begin position="85"/>
        <end position="183"/>
    </location>
</feature>
<evidence type="ECO:0000256" key="7">
    <source>
        <dbReference type="ARBA" id="ARBA00023237"/>
    </source>
</evidence>
<evidence type="ECO:0000313" key="14">
    <source>
        <dbReference type="Proteomes" id="UP000566813"/>
    </source>
</evidence>
<dbReference type="SUPFAM" id="SSF56935">
    <property type="entry name" value="Porins"/>
    <property type="match status" value="1"/>
</dbReference>
<feature type="signal peptide" evidence="10">
    <location>
        <begin position="1"/>
        <end position="36"/>
    </location>
</feature>
<feature type="domain" description="TonB-dependent receptor-like beta-barrel" evidence="11">
    <location>
        <begin position="258"/>
        <end position="794"/>
    </location>
</feature>
<dbReference type="Gene3D" id="2.170.130.10">
    <property type="entry name" value="TonB-dependent receptor, plug domain"/>
    <property type="match status" value="1"/>
</dbReference>
<dbReference type="Proteomes" id="UP000566813">
    <property type="component" value="Unassembled WGS sequence"/>
</dbReference>
<evidence type="ECO:0000256" key="5">
    <source>
        <dbReference type="ARBA" id="ARBA00023077"/>
    </source>
</evidence>
<dbReference type="Pfam" id="PF00593">
    <property type="entry name" value="TonB_dep_Rec_b-barrel"/>
    <property type="match status" value="1"/>
</dbReference>
<evidence type="ECO:0000256" key="10">
    <source>
        <dbReference type="SAM" id="SignalP"/>
    </source>
</evidence>
<gene>
    <name evidence="13" type="ORF">H7F51_13225</name>
</gene>
<dbReference type="GO" id="GO:0009279">
    <property type="term" value="C:cell outer membrane"/>
    <property type="evidence" value="ECO:0007669"/>
    <property type="project" value="UniProtKB-SubCell"/>
</dbReference>
<dbReference type="AlphaFoldDB" id="A0A7X1FT43"/>
<keyword evidence="6 8" id="KW-0472">Membrane</keyword>
<evidence type="ECO:0000256" key="4">
    <source>
        <dbReference type="ARBA" id="ARBA00022692"/>
    </source>
</evidence>
<reference evidence="13 14" key="1">
    <citation type="submission" date="2020-08" db="EMBL/GenBank/DDBJ databases">
        <title>The genome sequence of type strain Novosphingobium flavum NBRC 111647.</title>
        <authorList>
            <person name="Liu Y."/>
        </authorList>
    </citation>
    <scope>NUCLEOTIDE SEQUENCE [LARGE SCALE GENOMIC DNA]</scope>
    <source>
        <strain evidence="13 14">NBRC 111647</strain>
    </source>
</reference>
<keyword evidence="14" id="KW-1185">Reference proteome</keyword>
<feature type="chain" id="PRO_5031447810" evidence="10">
    <location>
        <begin position="37"/>
        <end position="826"/>
    </location>
</feature>
<evidence type="ECO:0000313" key="13">
    <source>
        <dbReference type="EMBL" id="MBC2666483.1"/>
    </source>
</evidence>
<dbReference type="InterPro" id="IPR037066">
    <property type="entry name" value="Plug_dom_sf"/>
</dbReference>
<keyword evidence="13" id="KW-0675">Receptor</keyword>
<dbReference type="InterPro" id="IPR012910">
    <property type="entry name" value="Plug_dom"/>
</dbReference>
<keyword evidence="4 8" id="KW-0812">Transmembrane</keyword>
<evidence type="ECO:0000259" key="12">
    <source>
        <dbReference type="Pfam" id="PF07715"/>
    </source>
</evidence>
<dbReference type="InterPro" id="IPR000531">
    <property type="entry name" value="Beta-barrel_TonB"/>
</dbReference>
<keyword evidence="7 8" id="KW-0998">Cell outer membrane</keyword>
<keyword evidence="3 8" id="KW-1134">Transmembrane beta strand</keyword>
<evidence type="ECO:0000259" key="11">
    <source>
        <dbReference type="Pfam" id="PF00593"/>
    </source>
</evidence>
<dbReference type="PANTHER" id="PTHR32552:SF83">
    <property type="entry name" value="BLR3904 PROTEIN"/>
    <property type="match status" value="1"/>
</dbReference>
<keyword evidence="10" id="KW-0732">Signal</keyword>
<dbReference type="Pfam" id="PF07715">
    <property type="entry name" value="Plug"/>
    <property type="match status" value="1"/>
</dbReference>
<dbReference type="PROSITE" id="PS52016">
    <property type="entry name" value="TONB_DEPENDENT_REC_3"/>
    <property type="match status" value="1"/>
</dbReference>
<evidence type="ECO:0000256" key="1">
    <source>
        <dbReference type="ARBA" id="ARBA00004571"/>
    </source>
</evidence>
<comment type="caution">
    <text evidence="13">The sequence shown here is derived from an EMBL/GenBank/DDBJ whole genome shotgun (WGS) entry which is preliminary data.</text>
</comment>
<dbReference type="InterPro" id="IPR039426">
    <property type="entry name" value="TonB-dep_rcpt-like"/>
</dbReference>
<evidence type="ECO:0000256" key="2">
    <source>
        <dbReference type="ARBA" id="ARBA00022448"/>
    </source>
</evidence>
<dbReference type="EMBL" id="JACLAW010000010">
    <property type="protein sequence ID" value="MBC2666483.1"/>
    <property type="molecule type" value="Genomic_DNA"/>
</dbReference>
<dbReference type="PANTHER" id="PTHR32552">
    <property type="entry name" value="FERRICHROME IRON RECEPTOR-RELATED"/>
    <property type="match status" value="1"/>
</dbReference>
<dbReference type="GO" id="GO:0015344">
    <property type="term" value="F:siderophore uptake transmembrane transporter activity"/>
    <property type="evidence" value="ECO:0007669"/>
    <property type="project" value="TreeGrafter"/>
</dbReference>
<evidence type="ECO:0000256" key="3">
    <source>
        <dbReference type="ARBA" id="ARBA00022452"/>
    </source>
</evidence>
<evidence type="ECO:0000256" key="9">
    <source>
        <dbReference type="RuleBase" id="RU003357"/>
    </source>
</evidence>
<dbReference type="Gene3D" id="2.40.170.20">
    <property type="entry name" value="TonB-dependent receptor, beta-barrel domain"/>
    <property type="match status" value="1"/>
</dbReference>
<dbReference type="CDD" id="cd01347">
    <property type="entry name" value="ligand_gated_channel"/>
    <property type="match status" value="1"/>
</dbReference>
<evidence type="ECO:0000256" key="6">
    <source>
        <dbReference type="ARBA" id="ARBA00023136"/>
    </source>
</evidence>
<sequence>MKNVQPGVLRPVSLRQRAAAAAMGIAAIGAAAPALAQQAQPAEDGEVQLETLKIEDKAADVNPYTQKGAPYKARVSGDDRRVKPLAETPATITVLTQTQLQESGRSDLRTVLASQPGITLGTGENGNAFGDRYIIRGQEMKSDVFVDGLRDPGLQSRETFAIEQLEITKGPSATFAGRGASGGSVNAITKQASTDYSFNAVDLTVGNADAVRATVDSNLALSDKLAVRANLLFNSEYLPERGEARRRRFGAALALKGQISDSVTASLDYYHLTVRDRQDLGQAIANVTAGGQPYYDIPAYTQKADFQNASVNVVTGKLRIEPFDGFVIENAARYGRIDNGYLNTAITRFTRGASDPVAPGAVDYRISASRAGWQKIEFFADRLNILGEFETGGLKHDLVAGVEFTTYNVQNRFGQLTTTQGAAATTAVASGYSYAITGAYNCINGTGTALNAYCVTDGKGNLLANSASLLGRTSLVRNTDPATIWQVQTLGGYVMDSIDVADWLNVSGGARFDAFDYRLLTNTFSVNGTAAGPRYDYNDVLWGFNAGVTLKPRSNGTVYFAWSTAADINGGESDIGTNCGYGGLCSVVDPVTGQVVYSAKPERSNNFELGTKWELFDSRLLLTAALFQTVKRDVMEGLSADSYSINGGLNSGKFRVRGVELGLAGNLTERLSGQISASFATSRVLESLNPGLLAPQLAAGATNVGKRLANFANNGVDAQLRYQLTDRLAIGGNVTWKSEMYGGQPDTAAAYVTTVGSAYFGQYSIRIPAYATFGGFISYKVNNHLTVRVNGLNLGDKLYYTAAYRSGGFAYLGDRRSVKVTLSGKF</sequence>
<evidence type="ECO:0000256" key="8">
    <source>
        <dbReference type="PROSITE-ProRule" id="PRU01360"/>
    </source>
</evidence>
<proteinExistence type="inferred from homology"/>
<dbReference type="RefSeq" id="WP_185664788.1">
    <property type="nucleotide sequence ID" value="NZ_JACLAW010000010.1"/>
</dbReference>
<accession>A0A7X1FT43</accession>
<protein>
    <submittedName>
        <fullName evidence="13">TonB-dependent receptor</fullName>
    </submittedName>
</protein>
<name>A0A7X1FT43_9SPHN</name>
<keyword evidence="2 8" id="KW-0813">Transport</keyword>
<comment type="subcellular location">
    <subcellularLocation>
        <location evidence="1 8">Cell outer membrane</location>
        <topology evidence="1 8">Multi-pass membrane protein</topology>
    </subcellularLocation>
</comment>
<organism evidence="13 14">
    <name type="scientific">Novosphingobium flavum</name>
    <dbReference type="NCBI Taxonomy" id="1778672"/>
    <lineage>
        <taxon>Bacteria</taxon>
        <taxon>Pseudomonadati</taxon>
        <taxon>Pseudomonadota</taxon>
        <taxon>Alphaproteobacteria</taxon>
        <taxon>Sphingomonadales</taxon>
        <taxon>Sphingomonadaceae</taxon>
        <taxon>Novosphingobium</taxon>
    </lineage>
</organism>